<evidence type="ECO:0000313" key="3">
    <source>
        <dbReference type="Proteomes" id="UP000887013"/>
    </source>
</evidence>
<dbReference type="OrthoDB" id="6433784at2759"/>
<dbReference type="PANTHER" id="PTHR47331">
    <property type="entry name" value="PHD-TYPE DOMAIN-CONTAINING PROTEIN"/>
    <property type="match status" value="1"/>
</dbReference>
<dbReference type="InterPro" id="IPR040676">
    <property type="entry name" value="DUF5641"/>
</dbReference>
<gene>
    <name evidence="2" type="primary">X975_18690</name>
    <name evidence="2" type="ORF">NPIL_655711</name>
</gene>
<comment type="caution">
    <text evidence="2">The sequence shown here is derived from an EMBL/GenBank/DDBJ whole genome shotgun (WGS) entry which is preliminary data.</text>
</comment>
<reference evidence="2" key="1">
    <citation type="submission" date="2020-08" db="EMBL/GenBank/DDBJ databases">
        <title>Multicomponent nature underlies the extraordinary mechanical properties of spider dragline silk.</title>
        <authorList>
            <person name="Kono N."/>
            <person name="Nakamura H."/>
            <person name="Mori M."/>
            <person name="Yoshida Y."/>
            <person name="Ohtoshi R."/>
            <person name="Malay A.D."/>
            <person name="Moran D.A.P."/>
            <person name="Tomita M."/>
            <person name="Numata K."/>
            <person name="Arakawa K."/>
        </authorList>
    </citation>
    <scope>NUCLEOTIDE SEQUENCE</scope>
</reference>
<sequence>MTTILCDVETVINSQPLIYLSEDPSDFEPSLFIQNIKIVVVPDMDKLDKINLTKRWRYHQLLREQFRKTFRNEFLGLLEPLKRKFVRPIEINDIVFVGQDNLKRSDWQICRVIDIYPGKDNQVRVIIVKTKAGELTRPVKKLYLLELSSLELI</sequence>
<feature type="domain" description="DUF5641" evidence="1">
    <location>
        <begin position="54"/>
        <end position="145"/>
    </location>
</feature>
<organism evidence="2 3">
    <name type="scientific">Nephila pilipes</name>
    <name type="common">Giant wood spider</name>
    <name type="synonym">Nephila maculata</name>
    <dbReference type="NCBI Taxonomy" id="299642"/>
    <lineage>
        <taxon>Eukaryota</taxon>
        <taxon>Metazoa</taxon>
        <taxon>Ecdysozoa</taxon>
        <taxon>Arthropoda</taxon>
        <taxon>Chelicerata</taxon>
        <taxon>Arachnida</taxon>
        <taxon>Araneae</taxon>
        <taxon>Araneomorphae</taxon>
        <taxon>Entelegynae</taxon>
        <taxon>Araneoidea</taxon>
        <taxon>Nephilidae</taxon>
        <taxon>Nephila</taxon>
    </lineage>
</organism>
<evidence type="ECO:0000259" key="1">
    <source>
        <dbReference type="Pfam" id="PF18701"/>
    </source>
</evidence>
<dbReference type="EMBL" id="BMAW01041543">
    <property type="protein sequence ID" value="GFS29183.1"/>
    <property type="molecule type" value="Genomic_DNA"/>
</dbReference>
<name>A0A8X6I3N9_NEPPI</name>
<keyword evidence="3" id="KW-1185">Reference proteome</keyword>
<accession>A0A8X6I3N9</accession>
<dbReference type="Pfam" id="PF18701">
    <property type="entry name" value="DUF5641"/>
    <property type="match status" value="1"/>
</dbReference>
<dbReference type="AlphaFoldDB" id="A0A8X6I3N9"/>
<proteinExistence type="predicted"/>
<dbReference type="Proteomes" id="UP000887013">
    <property type="component" value="Unassembled WGS sequence"/>
</dbReference>
<protein>
    <submittedName>
        <fullName evidence="2">DUF5641 domain-containing protein</fullName>
    </submittedName>
</protein>
<evidence type="ECO:0000313" key="2">
    <source>
        <dbReference type="EMBL" id="GFS29183.1"/>
    </source>
</evidence>